<dbReference type="Proteomes" id="UP001652582">
    <property type="component" value="Chromosome 20"/>
</dbReference>
<protein>
    <submittedName>
        <fullName evidence="2">Uncharacterized protein LOC128199234</fullName>
    </submittedName>
</protein>
<dbReference type="PANTHER" id="PTHR31511">
    <property type="entry name" value="PROTEIN CBG23764"/>
    <property type="match status" value="1"/>
</dbReference>
<evidence type="ECO:0000313" key="2">
    <source>
        <dbReference type="RefSeq" id="XP_052743835.1"/>
    </source>
</evidence>
<accession>A0ABM3LXN1</accession>
<dbReference type="RefSeq" id="XP_052743835.1">
    <property type="nucleotide sequence ID" value="XM_052887875.1"/>
</dbReference>
<name>A0ABM3LXN1_BICAN</name>
<dbReference type="GeneID" id="128199234"/>
<keyword evidence="1" id="KW-1185">Reference proteome</keyword>
<gene>
    <name evidence="2" type="primary">LOC128199234</name>
</gene>
<evidence type="ECO:0000313" key="1">
    <source>
        <dbReference type="Proteomes" id="UP001652582"/>
    </source>
</evidence>
<dbReference type="PANTHER" id="PTHR31511:SF12">
    <property type="entry name" value="RHO TERMINATION FACTOR N-TERMINAL DOMAIN-CONTAINING PROTEIN"/>
    <property type="match status" value="1"/>
</dbReference>
<proteinExistence type="predicted"/>
<organism evidence="1 2">
    <name type="scientific">Bicyclus anynana</name>
    <name type="common">Squinting bush brown butterfly</name>
    <dbReference type="NCBI Taxonomy" id="110368"/>
    <lineage>
        <taxon>Eukaryota</taxon>
        <taxon>Metazoa</taxon>
        <taxon>Ecdysozoa</taxon>
        <taxon>Arthropoda</taxon>
        <taxon>Hexapoda</taxon>
        <taxon>Insecta</taxon>
        <taxon>Pterygota</taxon>
        <taxon>Neoptera</taxon>
        <taxon>Endopterygota</taxon>
        <taxon>Lepidoptera</taxon>
        <taxon>Glossata</taxon>
        <taxon>Ditrysia</taxon>
        <taxon>Papilionoidea</taxon>
        <taxon>Nymphalidae</taxon>
        <taxon>Satyrinae</taxon>
        <taxon>Satyrini</taxon>
        <taxon>Mycalesina</taxon>
        <taxon>Bicyclus</taxon>
    </lineage>
</organism>
<sequence>MENTSEMCVSAFFDSVENEMYEICENYEKLNEVSTLFNSSNDSELNEIMENCLLDSTDDKKLYELCENFENTMIPMQQAIQTSGTLKRPNDSGSNNASKIVKYSEQASSSIENTTFSHEQIEGIKIRCDLCQIYINQKFFVSHLKIHKNNHFKSHASLSNVSLIDSACGQRKISYKINNKTNHPSDLPFKTSEEFINSIKNDILVLIHESIKEYIALKVNFILHADFIQPTKQTTNSFEIKSSNYTIFHGDDLNLFILSLSETFTTKISSFERKDNSWSITNIKLLHMNVNKCNLLRDTSFIDLPQDIKRKKAIINVKNADHMCFKWALLSALYPPANNKTDRISSYRMHCDKLKFDGISFPIKLTDISEVEKQNNISINVFGLEFNKEKKSHSVIGPLYFTKSYKSPHVNLLMISNKSNSHYCYIKNMSRLISKQISKRDHAIYLCDRCLIHFHTQERLDNHRKSYCSYADPTNKNWFGQPSSKNTTKFN</sequence>
<reference evidence="2" key="1">
    <citation type="submission" date="2025-08" db="UniProtKB">
        <authorList>
            <consortium name="RefSeq"/>
        </authorList>
    </citation>
    <scope>IDENTIFICATION</scope>
</reference>